<dbReference type="Proteomes" id="UP001448207">
    <property type="component" value="Unassembled WGS sequence"/>
</dbReference>
<dbReference type="EMBL" id="JBCLYO010000024">
    <property type="protein sequence ID" value="KAL0078670.1"/>
    <property type="molecule type" value="Genomic_DNA"/>
</dbReference>
<evidence type="ECO:0000313" key="3">
    <source>
        <dbReference type="Proteomes" id="UP001448207"/>
    </source>
</evidence>
<proteinExistence type="predicted"/>
<feature type="non-terminal residue" evidence="2">
    <location>
        <position position="64"/>
    </location>
</feature>
<reference evidence="2 3" key="1">
    <citation type="submission" date="2024-04" db="EMBL/GenBank/DDBJ databases">
        <title>Symmetric and asymmetric DNA N6-adenine methylation regulates different biological responses in Mucorales.</title>
        <authorList>
            <consortium name="Lawrence Berkeley National Laboratory"/>
            <person name="Lax C."/>
            <person name="Mondo S.J."/>
            <person name="Osorio-Concepcion M."/>
            <person name="Muszewska A."/>
            <person name="Corrochano-Luque M."/>
            <person name="Gutierrez G."/>
            <person name="Riley R."/>
            <person name="Lipzen A."/>
            <person name="Guo J."/>
            <person name="Hundley H."/>
            <person name="Amirebrahimi M."/>
            <person name="Ng V."/>
            <person name="Lorenzo-Gutierrez D."/>
            <person name="Binder U."/>
            <person name="Yang J."/>
            <person name="Song Y."/>
            <person name="Canovas D."/>
            <person name="Navarro E."/>
            <person name="Freitag M."/>
            <person name="Gabaldon T."/>
            <person name="Grigoriev I.V."/>
            <person name="Corrochano L.M."/>
            <person name="Nicolas F.E."/>
            <person name="Garre V."/>
        </authorList>
    </citation>
    <scope>NUCLEOTIDE SEQUENCE [LARGE SCALE GENOMIC DNA]</scope>
    <source>
        <strain evidence="2 3">L51</strain>
    </source>
</reference>
<feature type="transmembrane region" description="Helical" evidence="1">
    <location>
        <begin position="24"/>
        <end position="49"/>
    </location>
</feature>
<sequence>MCLLLLFTCAYAHTLHVTLCDNALRFILAFPTILLFIEISAVKVFYIYIHIYIHVCMYICIYVY</sequence>
<protein>
    <submittedName>
        <fullName evidence="2">Uncharacterized protein</fullName>
    </submittedName>
</protein>
<accession>A0ABR3ANN6</accession>
<keyword evidence="1" id="KW-0812">Transmembrane</keyword>
<comment type="caution">
    <text evidence="2">The sequence shown here is derived from an EMBL/GenBank/DDBJ whole genome shotgun (WGS) entry which is preliminary data.</text>
</comment>
<keyword evidence="3" id="KW-1185">Reference proteome</keyword>
<evidence type="ECO:0000313" key="2">
    <source>
        <dbReference type="EMBL" id="KAL0078670.1"/>
    </source>
</evidence>
<name>A0ABR3ANN6_PHYBL</name>
<organism evidence="2 3">
    <name type="scientific">Phycomyces blakesleeanus</name>
    <dbReference type="NCBI Taxonomy" id="4837"/>
    <lineage>
        <taxon>Eukaryota</taxon>
        <taxon>Fungi</taxon>
        <taxon>Fungi incertae sedis</taxon>
        <taxon>Mucoromycota</taxon>
        <taxon>Mucoromycotina</taxon>
        <taxon>Mucoromycetes</taxon>
        <taxon>Mucorales</taxon>
        <taxon>Phycomycetaceae</taxon>
        <taxon>Phycomyces</taxon>
    </lineage>
</organism>
<keyword evidence="1" id="KW-0472">Membrane</keyword>
<gene>
    <name evidence="2" type="ORF">J3Q64DRAFT_1765610</name>
</gene>
<evidence type="ECO:0000256" key="1">
    <source>
        <dbReference type="SAM" id="Phobius"/>
    </source>
</evidence>
<keyword evidence="1" id="KW-1133">Transmembrane helix</keyword>